<proteinExistence type="predicted"/>
<evidence type="ECO:0000313" key="2">
    <source>
        <dbReference type="Proteomes" id="UP000599024"/>
    </source>
</evidence>
<name>A0A8J6N6X2_9BACT</name>
<dbReference type="Proteomes" id="UP000599024">
    <property type="component" value="Unassembled WGS sequence"/>
</dbReference>
<sequence>MQCRKCPGKLEVARRCREVRMRCTKCGKEYQIHEVARDLDAETEEILARYNTIIYD</sequence>
<dbReference type="AlphaFoldDB" id="A0A8J6N6X2"/>
<dbReference type="NCBIfam" id="NF041197">
    <property type="entry name" value="CxxC_Se_CxxC"/>
    <property type="match status" value="1"/>
</dbReference>
<evidence type="ECO:0000313" key="1">
    <source>
        <dbReference type="EMBL" id="MBC8207823.1"/>
    </source>
</evidence>
<dbReference type="EMBL" id="JACNLK010000017">
    <property type="protein sequence ID" value="MBC8207823.1"/>
    <property type="molecule type" value="Genomic_DNA"/>
</dbReference>
<comment type="caution">
    <text evidence="1">The sequence shown here is derived from an EMBL/GenBank/DDBJ whole genome shotgun (WGS) entry which is preliminary data.</text>
</comment>
<organism evidence="1 2">
    <name type="scientific">Candidatus Desulfatifera sulfidica</name>
    <dbReference type="NCBI Taxonomy" id="2841691"/>
    <lineage>
        <taxon>Bacteria</taxon>
        <taxon>Pseudomonadati</taxon>
        <taxon>Thermodesulfobacteriota</taxon>
        <taxon>Desulfobulbia</taxon>
        <taxon>Desulfobulbales</taxon>
        <taxon>Desulfobulbaceae</taxon>
        <taxon>Candidatus Desulfatifera</taxon>
    </lineage>
</organism>
<reference evidence="1 2" key="1">
    <citation type="submission" date="2020-08" db="EMBL/GenBank/DDBJ databases">
        <title>Bridging the membrane lipid divide: bacteria of the FCB group superphylum have the potential to synthesize archaeal ether lipids.</title>
        <authorList>
            <person name="Villanueva L."/>
            <person name="Von Meijenfeldt F.A.B."/>
            <person name="Westbye A.B."/>
            <person name="Yadav S."/>
            <person name="Hopmans E.C."/>
            <person name="Dutilh B.E."/>
            <person name="Sinninghe Damste J.S."/>
        </authorList>
    </citation>
    <scope>NUCLEOTIDE SEQUENCE [LARGE SCALE GENOMIC DNA]</scope>
    <source>
        <strain evidence="1">NIOZ-UU81</strain>
    </source>
</reference>
<gene>
    <name evidence="1" type="ORF">H8E79_01470</name>
</gene>
<accession>A0A8J6N6X2</accession>
<protein>
    <submittedName>
        <fullName evidence="1">Uncharacterized protein</fullName>
    </submittedName>
</protein>